<feature type="domain" description="OmpA-like" evidence="1">
    <location>
        <begin position="332"/>
        <end position="395"/>
    </location>
</feature>
<dbReference type="SUPFAM" id="SSF103088">
    <property type="entry name" value="OmpA-like"/>
    <property type="match status" value="1"/>
</dbReference>
<sequence length="413" mass="45638">MKKIVYTIGLILGTLTVGQAQTKLQETNAEMAGVALVGEDLLLVTKKEDGGQYLYTAQLGETETTERATALNAGHINAVVGGNLSAGEVFVYHKSGRRDERITKYTWTNGEFVKGEEIPVPHMRNHSYNLGLYLTEDQRRLFIAAELAGSQGYDDLYLSEWNGKSWSRPRNLGKQVNSNQAEFAPFVRQDSLYFSRQEGETAYIYGAALRDGQPGAAVRLTGVVNEKENYNAYFRKSGDHTLWVTGTAKEQPRYVAYLLGDLPAVAVAAPVDEPVSAPEVEEVPQQIALEEATSGESKVVAEEPVKAKATRAASPSLVLYNEFNRVHLSLSELAGLSRFLRQQPDGTSFVIKGYSDGYGEPAAKQRVSEQRAQSVKEYIQRYFGAKNFQVEIEGEVLPGKGKAHRKTELYLLQ</sequence>
<evidence type="ECO:0000259" key="1">
    <source>
        <dbReference type="Pfam" id="PF00691"/>
    </source>
</evidence>
<dbReference type="STRING" id="1317125.SAMN05444128_3077"/>
<dbReference type="Proteomes" id="UP000187181">
    <property type="component" value="Unassembled WGS sequence"/>
</dbReference>
<evidence type="ECO:0000313" key="3">
    <source>
        <dbReference type="Proteomes" id="UP000187181"/>
    </source>
</evidence>
<protein>
    <submittedName>
        <fullName evidence="2">OmpA family protein</fullName>
    </submittedName>
</protein>
<organism evidence="2 3">
    <name type="scientific">Pontibacter indicus</name>
    <dbReference type="NCBI Taxonomy" id="1317125"/>
    <lineage>
        <taxon>Bacteria</taxon>
        <taxon>Pseudomonadati</taxon>
        <taxon>Bacteroidota</taxon>
        <taxon>Cytophagia</taxon>
        <taxon>Cytophagales</taxon>
        <taxon>Hymenobacteraceae</taxon>
        <taxon>Pontibacter</taxon>
    </lineage>
</organism>
<dbReference type="Pfam" id="PF00691">
    <property type="entry name" value="OmpA"/>
    <property type="match status" value="1"/>
</dbReference>
<gene>
    <name evidence="2" type="ORF">SAMN05444128_3077</name>
</gene>
<dbReference type="InterPro" id="IPR006665">
    <property type="entry name" value="OmpA-like"/>
</dbReference>
<dbReference type="InterPro" id="IPR036737">
    <property type="entry name" value="OmpA-like_sf"/>
</dbReference>
<keyword evidence="3" id="KW-1185">Reference proteome</keyword>
<proteinExistence type="predicted"/>
<evidence type="ECO:0000313" key="2">
    <source>
        <dbReference type="EMBL" id="SIT93562.1"/>
    </source>
</evidence>
<dbReference type="EMBL" id="FTPP01000003">
    <property type="protein sequence ID" value="SIT93562.1"/>
    <property type="molecule type" value="Genomic_DNA"/>
</dbReference>
<name>A0A1R3XRC1_9BACT</name>
<accession>A0A1R3XRC1</accession>
<dbReference type="RefSeq" id="WP_076670662.1">
    <property type="nucleotide sequence ID" value="NZ_FTPP01000003.1"/>
</dbReference>
<dbReference type="Gene3D" id="3.30.1330.60">
    <property type="entry name" value="OmpA-like domain"/>
    <property type="match status" value="1"/>
</dbReference>
<reference evidence="3" key="1">
    <citation type="submission" date="2017-01" db="EMBL/GenBank/DDBJ databases">
        <authorList>
            <person name="Varghese N."/>
            <person name="Submissions S."/>
        </authorList>
    </citation>
    <scope>NUCLEOTIDE SEQUENCE [LARGE SCALE GENOMIC DNA]</scope>
    <source>
        <strain evidence="3">LP100</strain>
    </source>
</reference>
<dbReference type="AlphaFoldDB" id="A0A1R3XRC1"/>
<dbReference type="OrthoDB" id="9809364at2"/>